<gene>
    <name evidence="1" type="ORF">D3Y57_01740</name>
</gene>
<dbReference type="EMBL" id="CP032828">
    <property type="protein sequence ID" value="AYJ84829.1"/>
    <property type="molecule type" value="Genomic_DNA"/>
</dbReference>
<dbReference type="Proteomes" id="UP000276254">
    <property type="component" value="Plasmid unnamed1"/>
</dbReference>
<name>A0A494T611_SPHPE</name>
<evidence type="ECO:0000313" key="2">
    <source>
        <dbReference type="Proteomes" id="UP000276254"/>
    </source>
</evidence>
<keyword evidence="1" id="KW-0614">Plasmid</keyword>
<dbReference type="OrthoDB" id="8451509at2"/>
<keyword evidence="2" id="KW-1185">Reference proteome</keyword>
<reference evidence="1 2" key="1">
    <citation type="submission" date="2018-09" db="EMBL/GenBank/DDBJ databases">
        <title>Sphingomonas peninsula sp. nov., isolated from fildes peninsula, Antarctic soil.</title>
        <authorList>
            <person name="Yingchao G."/>
        </authorList>
    </citation>
    <scope>NUCLEOTIDE SEQUENCE [LARGE SCALE GENOMIC DNA]</scope>
    <source>
        <strain evidence="1 2">YZ-8</strain>
        <plasmid evidence="1 2">unnamed1</plasmid>
    </source>
</reference>
<protein>
    <submittedName>
        <fullName evidence="1">Uncharacterized protein</fullName>
    </submittedName>
</protein>
<dbReference type="KEGG" id="spha:D3Y57_01740"/>
<accession>A0A494T611</accession>
<proteinExistence type="predicted"/>
<organism evidence="1 2">
    <name type="scientific">Sphingomonas paeninsulae</name>
    <dbReference type="NCBI Taxonomy" id="2319844"/>
    <lineage>
        <taxon>Bacteria</taxon>
        <taxon>Pseudomonadati</taxon>
        <taxon>Pseudomonadota</taxon>
        <taxon>Alphaproteobacteria</taxon>
        <taxon>Sphingomonadales</taxon>
        <taxon>Sphingomonadaceae</taxon>
        <taxon>Sphingomonas</taxon>
    </lineage>
</organism>
<dbReference type="AlphaFoldDB" id="A0A494T611"/>
<evidence type="ECO:0000313" key="1">
    <source>
        <dbReference type="EMBL" id="AYJ84829.1"/>
    </source>
</evidence>
<sequence length="64" mass="7429">MKTLNKNVELEDHLQIQVPAETKYDLRLKALNSRESIRMVVLKALQAYGVIVPIEAICDRRKKH</sequence>
<geneLocation type="plasmid" evidence="1">
    <name>unnamed1</name>
</geneLocation>